<dbReference type="AlphaFoldDB" id="A0A6L9EH40"/>
<feature type="signal peptide" evidence="1">
    <location>
        <begin position="1"/>
        <end position="23"/>
    </location>
</feature>
<protein>
    <recommendedName>
        <fullName evidence="4">Adhesin domain-containing protein</fullName>
    </recommendedName>
</protein>
<sequence>MCIFCRKLRLLGVALLLSGTLFAQEKVSKQLEENFDMTDSGKFHLDNKYGDIIINGWDRDAMLVTIDISVSHRKRENAVSLLDRIQPEIKTAGDFVSITSEIREKNQGVIARYFNKANPFSFDKSNIQIDYTIYLPENAELEISNKFGDLIIEDWSGKLNSDVQHGDVWLNRDLNNADVSVSFGKLRAKSINYGNLRLKNGSLDMERSADLRLNTSGSTVKIEAVTKMRLYSSKDEITIEEIGSIDGDIRFTTIYLNQLQNAVDLTLKVTDMRVSEIQGPVVAIDITQESSDINLNISGVSFDFDATLEQGLLRMPKTFRNVDSRVLDSGKRIREINAVYGNNPDGRISIEGKKGIIQLNER</sequence>
<evidence type="ECO:0000256" key="1">
    <source>
        <dbReference type="SAM" id="SignalP"/>
    </source>
</evidence>
<dbReference type="EMBL" id="WXYO01000007">
    <property type="protein sequence ID" value="NAS13569.1"/>
    <property type="molecule type" value="Genomic_DNA"/>
</dbReference>
<dbReference type="Proteomes" id="UP000475249">
    <property type="component" value="Unassembled WGS sequence"/>
</dbReference>
<accession>A0A6L9EH40</accession>
<reference evidence="2 3" key="1">
    <citation type="submission" date="2020-01" db="EMBL/GenBank/DDBJ databases">
        <title>Bacteria diversity of Porities sp.</title>
        <authorList>
            <person name="Wang G."/>
        </authorList>
    </citation>
    <scope>NUCLEOTIDE SEQUENCE [LARGE SCALE GENOMIC DNA]</scope>
    <source>
        <strain evidence="2 3">R33</strain>
    </source>
</reference>
<feature type="chain" id="PRO_5026888948" description="Adhesin domain-containing protein" evidence="1">
    <location>
        <begin position="24"/>
        <end position="362"/>
    </location>
</feature>
<gene>
    <name evidence="2" type="ORF">GTQ38_16270</name>
</gene>
<evidence type="ECO:0000313" key="2">
    <source>
        <dbReference type="EMBL" id="NAS13569.1"/>
    </source>
</evidence>
<organism evidence="2 3">
    <name type="scientific">Poritiphilus flavus</name>
    <dbReference type="NCBI Taxonomy" id="2697053"/>
    <lineage>
        <taxon>Bacteria</taxon>
        <taxon>Pseudomonadati</taxon>
        <taxon>Bacteroidota</taxon>
        <taxon>Flavobacteriia</taxon>
        <taxon>Flavobacteriales</taxon>
        <taxon>Flavobacteriaceae</taxon>
        <taxon>Poritiphilus</taxon>
    </lineage>
</organism>
<keyword evidence="1" id="KW-0732">Signal</keyword>
<name>A0A6L9EH40_9FLAO</name>
<keyword evidence="3" id="KW-1185">Reference proteome</keyword>
<comment type="caution">
    <text evidence="2">The sequence shown here is derived from an EMBL/GenBank/DDBJ whole genome shotgun (WGS) entry which is preliminary data.</text>
</comment>
<proteinExistence type="predicted"/>
<evidence type="ECO:0000313" key="3">
    <source>
        <dbReference type="Proteomes" id="UP000475249"/>
    </source>
</evidence>
<evidence type="ECO:0008006" key="4">
    <source>
        <dbReference type="Google" id="ProtNLM"/>
    </source>
</evidence>